<dbReference type="Proteomes" id="UP000053477">
    <property type="component" value="Unassembled WGS sequence"/>
</dbReference>
<reference evidence="1 2" key="1">
    <citation type="submission" date="2015-04" db="EMBL/GenBank/DDBJ databases">
        <title>Complete genome sequence of Schizopora paradoxa KUC8140, a cosmopolitan wood degrader in East Asia.</title>
        <authorList>
            <consortium name="DOE Joint Genome Institute"/>
            <person name="Min B."/>
            <person name="Park H."/>
            <person name="Jang Y."/>
            <person name="Kim J.-J."/>
            <person name="Kim K.H."/>
            <person name="Pangilinan J."/>
            <person name="Lipzen A."/>
            <person name="Riley R."/>
            <person name="Grigoriev I.V."/>
            <person name="Spatafora J.W."/>
            <person name="Choi I.-G."/>
        </authorList>
    </citation>
    <scope>NUCLEOTIDE SEQUENCE [LARGE SCALE GENOMIC DNA]</scope>
    <source>
        <strain evidence="1 2">KUC8140</strain>
    </source>
</reference>
<name>A0A0H2RZP9_9AGAM</name>
<accession>A0A0H2RZP9</accession>
<organism evidence="1 2">
    <name type="scientific">Schizopora paradoxa</name>
    <dbReference type="NCBI Taxonomy" id="27342"/>
    <lineage>
        <taxon>Eukaryota</taxon>
        <taxon>Fungi</taxon>
        <taxon>Dikarya</taxon>
        <taxon>Basidiomycota</taxon>
        <taxon>Agaricomycotina</taxon>
        <taxon>Agaricomycetes</taxon>
        <taxon>Hymenochaetales</taxon>
        <taxon>Schizoporaceae</taxon>
        <taxon>Schizopora</taxon>
    </lineage>
</organism>
<keyword evidence="2" id="KW-1185">Reference proteome</keyword>
<dbReference type="AlphaFoldDB" id="A0A0H2RZP9"/>
<dbReference type="InParanoid" id="A0A0H2RZP9"/>
<sequence>MSPTRMPTAWFLPIAALTNIPSGRRHFCNLPYLRNSLSPTTARKSAVIIEERESERRACRDSVAVDERPLYCKL</sequence>
<proteinExistence type="predicted"/>
<protein>
    <submittedName>
        <fullName evidence="1">Uncharacterized protein</fullName>
    </submittedName>
</protein>
<gene>
    <name evidence="1" type="ORF">SCHPADRAFT_526447</name>
</gene>
<evidence type="ECO:0000313" key="2">
    <source>
        <dbReference type="Proteomes" id="UP000053477"/>
    </source>
</evidence>
<dbReference type="EMBL" id="KQ086031">
    <property type="protein sequence ID" value="KLO10256.1"/>
    <property type="molecule type" value="Genomic_DNA"/>
</dbReference>
<evidence type="ECO:0000313" key="1">
    <source>
        <dbReference type="EMBL" id="KLO10256.1"/>
    </source>
</evidence>